<keyword evidence="2" id="KW-1185">Reference proteome</keyword>
<dbReference type="RefSeq" id="WP_189295068.1">
    <property type="nucleotide sequence ID" value="NZ_BMRP01000001.1"/>
</dbReference>
<sequence length="117" mass="13397">MSVSLIKHNPLQFAGRSLLEIAMESSHNLSERTFQLGRELDTTRRALAESRAMLDLYHEAGLGMAEEILDLFADLDEANMVIEILRDSLSETRRLRDERERVLRDELAHYKALADAN</sequence>
<comment type="caution">
    <text evidence="1">The sequence shown here is derived from an EMBL/GenBank/DDBJ whole genome shotgun (WGS) entry which is preliminary data.</text>
</comment>
<protein>
    <submittedName>
        <fullName evidence="1">Uncharacterized protein</fullName>
    </submittedName>
</protein>
<reference evidence="2" key="1">
    <citation type="journal article" date="2019" name="Int. J. Syst. Evol. Microbiol.">
        <title>The Global Catalogue of Microorganisms (GCM) 10K type strain sequencing project: providing services to taxonomists for standard genome sequencing and annotation.</title>
        <authorList>
            <consortium name="The Broad Institute Genomics Platform"/>
            <consortium name="The Broad Institute Genome Sequencing Center for Infectious Disease"/>
            <person name="Wu L."/>
            <person name="Ma J."/>
        </authorList>
    </citation>
    <scope>NUCLEOTIDE SEQUENCE [LARGE SCALE GENOMIC DNA]</scope>
    <source>
        <strain evidence="2">JCM 3399</strain>
    </source>
</reference>
<accession>A0ABQ2UKD0</accession>
<organism evidence="1 2">
    <name type="scientific">Streptomyces albospinus</name>
    <dbReference type="NCBI Taxonomy" id="285515"/>
    <lineage>
        <taxon>Bacteria</taxon>
        <taxon>Bacillati</taxon>
        <taxon>Actinomycetota</taxon>
        <taxon>Actinomycetes</taxon>
        <taxon>Kitasatosporales</taxon>
        <taxon>Streptomycetaceae</taxon>
        <taxon>Streptomyces</taxon>
    </lineage>
</organism>
<name>A0ABQ2UKD0_9ACTN</name>
<evidence type="ECO:0000313" key="2">
    <source>
        <dbReference type="Proteomes" id="UP000654471"/>
    </source>
</evidence>
<evidence type="ECO:0000313" key="1">
    <source>
        <dbReference type="EMBL" id="GGU41572.1"/>
    </source>
</evidence>
<dbReference type="Proteomes" id="UP000654471">
    <property type="component" value="Unassembled WGS sequence"/>
</dbReference>
<gene>
    <name evidence="1" type="ORF">GCM10010211_00700</name>
</gene>
<dbReference type="EMBL" id="BMRP01000001">
    <property type="protein sequence ID" value="GGU41572.1"/>
    <property type="molecule type" value="Genomic_DNA"/>
</dbReference>
<proteinExistence type="predicted"/>